<dbReference type="HAMAP" id="MF_00659">
    <property type="entry name" value="UPF0250"/>
    <property type="match status" value="1"/>
</dbReference>
<comment type="similarity">
    <text evidence="1 2">Belongs to the UPF0250 family.</text>
</comment>
<dbReference type="OrthoDB" id="9793424at2"/>
<dbReference type="Gene3D" id="3.30.70.260">
    <property type="match status" value="1"/>
</dbReference>
<organism evidence="3 4">
    <name type="scientific">Aquitalea magnusonii</name>
    <dbReference type="NCBI Taxonomy" id="332411"/>
    <lineage>
        <taxon>Bacteria</taxon>
        <taxon>Pseudomonadati</taxon>
        <taxon>Pseudomonadota</taxon>
        <taxon>Betaproteobacteria</taxon>
        <taxon>Neisseriales</taxon>
        <taxon>Chromobacteriaceae</taxon>
        <taxon>Aquitalea</taxon>
    </lineage>
</organism>
<dbReference type="InterPro" id="IPR027471">
    <property type="entry name" value="YbeD-like_sf"/>
</dbReference>
<keyword evidence="4" id="KW-1185">Reference proteome</keyword>
<dbReference type="KEGG" id="amah:DLM_1733"/>
<protein>
    <recommendedName>
        <fullName evidence="2">UPF0250 protein DFR38_10147</fullName>
    </recommendedName>
</protein>
<name>A0A224VMK2_9NEIS</name>
<dbReference type="RefSeq" id="WP_059286389.1">
    <property type="nucleotide sequence ID" value="NZ_AP018823.1"/>
</dbReference>
<dbReference type="STRING" id="332411.VI06_00730"/>
<sequence>MAENSTEKQEIIEFPCRFPLKVMGERHDEFVLTMTEVVRVHAPDLAEHDVTLRESSGGRFYALTITVNATSRQQLDNIYLSLTGHPMVKMVL</sequence>
<evidence type="ECO:0000256" key="1">
    <source>
        <dbReference type="ARBA" id="ARBA00008460"/>
    </source>
</evidence>
<dbReference type="AlphaFoldDB" id="A0A224VMK2"/>
<accession>A0A224VMK2</accession>
<dbReference type="EMBL" id="QJKC01000001">
    <property type="protein sequence ID" value="PXX50992.1"/>
    <property type="molecule type" value="Genomic_DNA"/>
</dbReference>
<reference evidence="3 4" key="1">
    <citation type="submission" date="2018-05" db="EMBL/GenBank/DDBJ databases">
        <title>Genomic Encyclopedia of Type Strains, Phase IV (KMG-IV): sequencing the most valuable type-strain genomes for metagenomic binning, comparative biology and taxonomic classification.</title>
        <authorList>
            <person name="Goeker M."/>
        </authorList>
    </citation>
    <scope>NUCLEOTIDE SEQUENCE [LARGE SCALE GENOMIC DNA]</scope>
    <source>
        <strain evidence="3 4">DSM 25134</strain>
    </source>
</reference>
<proteinExistence type="inferred from homology"/>
<evidence type="ECO:0000256" key="2">
    <source>
        <dbReference type="HAMAP-Rule" id="MF_00659"/>
    </source>
</evidence>
<dbReference type="Pfam" id="PF04359">
    <property type="entry name" value="DUF493"/>
    <property type="match status" value="1"/>
</dbReference>
<dbReference type="PANTHER" id="PTHR38036">
    <property type="entry name" value="UPF0250 PROTEIN YBED"/>
    <property type="match status" value="1"/>
</dbReference>
<dbReference type="InterPro" id="IPR007454">
    <property type="entry name" value="UPF0250_YbeD-like"/>
</dbReference>
<dbReference type="PANTHER" id="PTHR38036:SF1">
    <property type="entry name" value="UPF0250 PROTEIN YBED"/>
    <property type="match status" value="1"/>
</dbReference>
<dbReference type="SUPFAM" id="SSF117991">
    <property type="entry name" value="YbeD/HP0495-like"/>
    <property type="match status" value="1"/>
</dbReference>
<evidence type="ECO:0000313" key="3">
    <source>
        <dbReference type="EMBL" id="PXX50992.1"/>
    </source>
</evidence>
<evidence type="ECO:0000313" key="4">
    <source>
        <dbReference type="Proteomes" id="UP000248395"/>
    </source>
</evidence>
<dbReference type="Proteomes" id="UP000248395">
    <property type="component" value="Unassembled WGS sequence"/>
</dbReference>
<gene>
    <name evidence="3" type="ORF">DFR38_10147</name>
</gene>
<comment type="caution">
    <text evidence="3">The sequence shown here is derived from an EMBL/GenBank/DDBJ whole genome shotgun (WGS) entry which is preliminary data.</text>
</comment>